<evidence type="ECO:0000256" key="4">
    <source>
        <dbReference type="ARBA" id="ARBA00023136"/>
    </source>
</evidence>
<dbReference type="PIRSF" id="PIRSF006060">
    <property type="entry name" value="AA_transporter"/>
    <property type="match status" value="1"/>
</dbReference>
<feature type="transmembrane region" description="Helical" evidence="5">
    <location>
        <begin position="132"/>
        <end position="154"/>
    </location>
</feature>
<keyword evidence="2 5" id="KW-0812">Transmembrane</keyword>
<dbReference type="InterPro" id="IPR050598">
    <property type="entry name" value="AminoAcid_Transporter"/>
</dbReference>
<feature type="transmembrane region" description="Helical" evidence="5">
    <location>
        <begin position="107"/>
        <end position="125"/>
    </location>
</feature>
<evidence type="ECO:0000313" key="6">
    <source>
        <dbReference type="EMBL" id="MQW38470.1"/>
    </source>
</evidence>
<proteinExistence type="predicted"/>
<evidence type="ECO:0000256" key="2">
    <source>
        <dbReference type="ARBA" id="ARBA00022692"/>
    </source>
</evidence>
<feature type="transmembrane region" description="Helical" evidence="5">
    <location>
        <begin position="252"/>
        <end position="275"/>
    </location>
</feature>
<gene>
    <name evidence="6" type="ORF">GHI93_00705</name>
</gene>
<dbReference type="PANTHER" id="PTHR11785:SF512">
    <property type="entry name" value="SOBREMESA, ISOFORM B"/>
    <property type="match status" value="1"/>
</dbReference>
<dbReference type="AlphaFoldDB" id="A0A7X2D0V9"/>
<keyword evidence="4 5" id="KW-0472">Membrane</keyword>
<feature type="transmembrane region" description="Helical" evidence="5">
    <location>
        <begin position="372"/>
        <end position="395"/>
    </location>
</feature>
<protein>
    <submittedName>
        <fullName evidence="6">Amino acid permease</fullName>
    </submittedName>
</protein>
<feature type="transmembrane region" description="Helical" evidence="5">
    <location>
        <begin position="309"/>
        <end position="329"/>
    </location>
</feature>
<keyword evidence="7" id="KW-1185">Reference proteome</keyword>
<organism evidence="6 7">
    <name type="scientific">Lactococcus hircilactis</name>
    <dbReference type="NCBI Taxonomy" id="1494462"/>
    <lineage>
        <taxon>Bacteria</taxon>
        <taxon>Bacillati</taxon>
        <taxon>Bacillota</taxon>
        <taxon>Bacilli</taxon>
        <taxon>Lactobacillales</taxon>
        <taxon>Streptococcaceae</taxon>
        <taxon>Lactococcus</taxon>
    </lineage>
</organism>
<feature type="transmembrane region" description="Helical" evidence="5">
    <location>
        <begin position="401"/>
        <end position="418"/>
    </location>
</feature>
<evidence type="ECO:0000256" key="5">
    <source>
        <dbReference type="SAM" id="Phobius"/>
    </source>
</evidence>
<dbReference type="EMBL" id="WITJ01000001">
    <property type="protein sequence ID" value="MQW38470.1"/>
    <property type="molecule type" value="Genomic_DNA"/>
</dbReference>
<keyword evidence="3 5" id="KW-1133">Transmembrane helix</keyword>
<evidence type="ECO:0000256" key="3">
    <source>
        <dbReference type="ARBA" id="ARBA00022989"/>
    </source>
</evidence>
<comment type="caution">
    <text evidence="6">The sequence shown here is derived from an EMBL/GenBank/DDBJ whole genome shotgun (WGS) entry which is preliminary data.</text>
</comment>
<dbReference type="GO" id="GO:0016020">
    <property type="term" value="C:membrane"/>
    <property type="evidence" value="ECO:0007669"/>
    <property type="project" value="UniProtKB-SubCell"/>
</dbReference>
<feature type="transmembrane region" description="Helical" evidence="5">
    <location>
        <begin position="29"/>
        <end position="51"/>
    </location>
</feature>
<evidence type="ECO:0000256" key="1">
    <source>
        <dbReference type="ARBA" id="ARBA00004141"/>
    </source>
</evidence>
<dbReference type="Pfam" id="PF13520">
    <property type="entry name" value="AA_permease_2"/>
    <property type="match status" value="1"/>
</dbReference>
<feature type="transmembrane region" description="Helical" evidence="5">
    <location>
        <begin position="212"/>
        <end position="232"/>
    </location>
</feature>
<dbReference type="OrthoDB" id="3181223at2"/>
<dbReference type="Proteomes" id="UP000439550">
    <property type="component" value="Unassembled WGS sequence"/>
</dbReference>
<feature type="transmembrane region" description="Helical" evidence="5">
    <location>
        <begin position="174"/>
        <end position="200"/>
    </location>
</feature>
<name>A0A7X2D0V9_9LACT</name>
<dbReference type="PANTHER" id="PTHR11785">
    <property type="entry name" value="AMINO ACID TRANSPORTER"/>
    <property type="match status" value="1"/>
</dbReference>
<feature type="transmembrane region" description="Helical" evidence="5">
    <location>
        <begin position="341"/>
        <end position="360"/>
    </location>
</feature>
<dbReference type="InterPro" id="IPR002293">
    <property type="entry name" value="AA/rel_permease1"/>
</dbReference>
<feature type="transmembrane region" description="Helical" evidence="5">
    <location>
        <begin position="72"/>
        <end position="95"/>
    </location>
</feature>
<comment type="subcellular location">
    <subcellularLocation>
        <location evidence="1">Membrane</location>
        <topology evidence="1">Multi-pass membrane protein</topology>
    </subcellularLocation>
</comment>
<accession>A0A7X2D0V9</accession>
<dbReference type="GO" id="GO:0015179">
    <property type="term" value="F:L-amino acid transmembrane transporter activity"/>
    <property type="evidence" value="ECO:0007669"/>
    <property type="project" value="TreeGrafter"/>
</dbReference>
<sequence>MGSVIGSGVFFKGASVAQATQTTSLFMFVWIFAGVISICAALTGAEMAAAIPETGGMLRYIERGYGKTAAFLLGWAQVMIYFPAEVAALSIVFGTQVIHLLGLSQDFLVPIALSVAILTALLNFLGSRVGGLIQSIAFVMKLIPIILIIIFGILHQDTAQVSLFPLSVGHHLSFFPALGAGLLATMYAYNGWIYVGNIAGELKNPTKDLPRAISIGIVGVMIIYVLINYIFIKVLPISQLSGNEDAASKVAELLFGGIGGKIITIGILISVYGTINGYTMTAMRQPYTLAKEKLFPFWKLLVKVHKGTPIASGVLELILACTMICIAFFSNDGFNLLTDMLVFIIWLFYTLVFIALFLLRKREPDLLRPYKVPLYPIVPTIAILGGLFIICMTLFNDFALSLTGIGATLLGLPIYFYLKKKYHTPSI</sequence>
<dbReference type="Gene3D" id="1.20.1740.10">
    <property type="entry name" value="Amino acid/polyamine transporter I"/>
    <property type="match status" value="1"/>
</dbReference>
<reference evidence="6 7" key="1">
    <citation type="submission" date="2019-10" db="EMBL/GenBank/DDBJ databases">
        <authorList>
            <person name="Dong K."/>
        </authorList>
    </citation>
    <scope>NUCLEOTIDE SEQUENCE [LARGE SCALE GENOMIC DNA]</scope>
    <source>
        <strain evidence="6 7">DSM 28960</strain>
    </source>
</reference>
<evidence type="ECO:0000313" key="7">
    <source>
        <dbReference type="Proteomes" id="UP000439550"/>
    </source>
</evidence>